<comment type="caution">
    <text evidence="2">The sequence shown here is derived from an EMBL/GenBank/DDBJ whole genome shotgun (WGS) entry which is preliminary data.</text>
</comment>
<name>A0A366M1D5_9ACTN</name>
<feature type="compositionally biased region" description="Basic and acidic residues" evidence="1">
    <location>
        <begin position="64"/>
        <end position="102"/>
    </location>
</feature>
<dbReference type="AlphaFoldDB" id="A0A366M1D5"/>
<dbReference type="EMBL" id="QMEY01000004">
    <property type="protein sequence ID" value="RBQ19613.1"/>
    <property type="molecule type" value="Genomic_DNA"/>
</dbReference>
<evidence type="ECO:0000313" key="3">
    <source>
        <dbReference type="Proteomes" id="UP000253303"/>
    </source>
</evidence>
<protein>
    <submittedName>
        <fullName evidence="2">Uncharacterized protein</fullName>
    </submittedName>
</protein>
<proteinExistence type="predicted"/>
<keyword evidence="3" id="KW-1185">Reference proteome</keyword>
<gene>
    <name evidence="2" type="ORF">DP939_12765</name>
</gene>
<sequence>MAYLAALGVFGAVAAGYALTRGDEAPAVVAAPSGTAAPAATGGPPYAAPARVPSEGPVVAADAGKTEQKPEDPKKPDGEKPGDKKPDEKKSDGKKRERKTADRASGPSEHTDTRAVEFLRSKKDAPAKRITDVRSVGGYLRIYTDLPQSADNSRAALELCQRGLRYLIEEQGVADPIVFVQAEFGENGNPVLANILGPDDANCRVTHPKPKD</sequence>
<evidence type="ECO:0000313" key="2">
    <source>
        <dbReference type="EMBL" id="RBQ19613.1"/>
    </source>
</evidence>
<dbReference type="Proteomes" id="UP000253303">
    <property type="component" value="Unassembled WGS sequence"/>
</dbReference>
<feature type="region of interest" description="Disordered" evidence="1">
    <location>
        <begin position="34"/>
        <end position="116"/>
    </location>
</feature>
<reference evidence="2 3" key="1">
    <citation type="submission" date="2018-06" db="EMBL/GenBank/DDBJ databases">
        <title>Sphaerisporangium craniellae sp. nov., isolated from a marine sponge in the South China Sea.</title>
        <authorList>
            <person name="Li L."/>
        </authorList>
    </citation>
    <scope>NUCLEOTIDE SEQUENCE [LARGE SCALE GENOMIC DNA]</scope>
    <source>
        <strain evidence="2 3">LHW63015</strain>
    </source>
</reference>
<accession>A0A366M1D5</accession>
<feature type="compositionally biased region" description="Low complexity" evidence="1">
    <location>
        <begin position="34"/>
        <end position="50"/>
    </location>
</feature>
<evidence type="ECO:0000256" key="1">
    <source>
        <dbReference type="SAM" id="MobiDB-lite"/>
    </source>
</evidence>
<organism evidence="2 3">
    <name type="scientific">Spongiactinospora rosea</name>
    <dbReference type="NCBI Taxonomy" id="2248750"/>
    <lineage>
        <taxon>Bacteria</taxon>
        <taxon>Bacillati</taxon>
        <taxon>Actinomycetota</taxon>
        <taxon>Actinomycetes</taxon>
        <taxon>Streptosporangiales</taxon>
        <taxon>Streptosporangiaceae</taxon>
        <taxon>Spongiactinospora</taxon>
    </lineage>
</organism>